<dbReference type="RefSeq" id="WP_306871949.1">
    <property type="nucleotide sequence ID" value="NZ_JAUSRB010000002.1"/>
</dbReference>
<evidence type="ECO:0000313" key="2">
    <source>
        <dbReference type="Proteomes" id="UP001230426"/>
    </source>
</evidence>
<name>A0ABT9RHK6_9ACTN</name>
<evidence type="ECO:0000313" key="1">
    <source>
        <dbReference type="EMBL" id="MDP9868754.1"/>
    </source>
</evidence>
<reference evidence="1 2" key="1">
    <citation type="submission" date="2023-07" db="EMBL/GenBank/DDBJ databases">
        <title>Sequencing the genomes of 1000 actinobacteria strains.</title>
        <authorList>
            <person name="Klenk H.-P."/>
        </authorList>
    </citation>
    <scope>NUCLEOTIDE SEQUENCE [LARGE SCALE GENOMIC DNA]</scope>
    <source>
        <strain evidence="1 2">DSM 44109</strain>
    </source>
</reference>
<dbReference type="Gene3D" id="1.25.10.10">
    <property type="entry name" value="Leucine-rich Repeat Variant"/>
    <property type="match status" value="1"/>
</dbReference>
<proteinExistence type="predicted"/>
<protein>
    <recommendedName>
        <fullName evidence="3">PBS lyase</fullName>
    </recommendedName>
</protein>
<accession>A0ABT9RHK6</accession>
<gene>
    <name evidence="1" type="ORF">J2S55_008020</name>
</gene>
<comment type="caution">
    <text evidence="1">The sequence shown here is derived from an EMBL/GenBank/DDBJ whole genome shotgun (WGS) entry which is preliminary data.</text>
</comment>
<organism evidence="1 2">
    <name type="scientific">Streptosporangium brasiliense</name>
    <dbReference type="NCBI Taxonomy" id="47480"/>
    <lineage>
        <taxon>Bacteria</taxon>
        <taxon>Bacillati</taxon>
        <taxon>Actinomycetota</taxon>
        <taxon>Actinomycetes</taxon>
        <taxon>Streptosporangiales</taxon>
        <taxon>Streptosporangiaceae</taxon>
        <taxon>Streptosporangium</taxon>
    </lineage>
</organism>
<evidence type="ECO:0008006" key="3">
    <source>
        <dbReference type="Google" id="ProtNLM"/>
    </source>
</evidence>
<dbReference type="Proteomes" id="UP001230426">
    <property type="component" value="Unassembled WGS sequence"/>
</dbReference>
<dbReference type="InterPro" id="IPR011989">
    <property type="entry name" value="ARM-like"/>
</dbReference>
<sequence>MLANLSAADPGMRAEALRWFAAHGDSGDAAVVAPLVRDPGEFDDRDHDDPPESARTPVRMVALEALARLRAPGMFAGVFDDALQDGDLRVRARAALGASAGALLARLAVEGDRGVRYRIAVGLLAGDVGRDQAVAALERLRGGDDPAAVAAAPVLGAVACLSHRRRDDG</sequence>
<keyword evidence="2" id="KW-1185">Reference proteome</keyword>
<dbReference type="EMBL" id="JAUSRB010000002">
    <property type="protein sequence ID" value="MDP9868754.1"/>
    <property type="molecule type" value="Genomic_DNA"/>
</dbReference>